<dbReference type="Gene3D" id="2.70.150.10">
    <property type="entry name" value="Calcium-transporting ATPase, cytoplasmic transduction domain A"/>
    <property type="match status" value="1"/>
</dbReference>
<feature type="transmembrane region" description="Helical" evidence="18">
    <location>
        <begin position="832"/>
        <end position="852"/>
    </location>
</feature>
<dbReference type="SUPFAM" id="SSF56784">
    <property type="entry name" value="HAD-like"/>
    <property type="match status" value="1"/>
</dbReference>
<dbReference type="InterPro" id="IPR023298">
    <property type="entry name" value="ATPase_P-typ_TM_dom_sf"/>
</dbReference>
<keyword evidence="15 18" id="KW-0472">Membrane</keyword>
<dbReference type="InterPro" id="IPR018303">
    <property type="entry name" value="ATPase_P-typ_P_site"/>
</dbReference>
<dbReference type="InterPro" id="IPR023299">
    <property type="entry name" value="ATPase_P-typ_cyto_dom_N"/>
</dbReference>
<dbReference type="SFLD" id="SFLDG00002">
    <property type="entry name" value="C1.7:_P-type_atpase_like"/>
    <property type="match status" value="1"/>
</dbReference>
<dbReference type="EC" id="7.2.2.14" evidence="4"/>
<dbReference type="InterPro" id="IPR044492">
    <property type="entry name" value="P_typ_ATPase_HD_dom"/>
</dbReference>
<dbReference type="GO" id="GO:0005886">
    <property type="term" value="C:plasma membrane"/>
    <property type="evidence" value="ECO:0007669"/>
    <property type="project" value="UniProtKB-SubCell"/>
</dbReference>
<dbReference type="InterPro" id="IPR023214">
    <property type="entry name" value="HAD_sf"/>
</dbReference>
<evidence type="ECO:0000313" key="20">
    <source>
        <dbReference type="EMBL" id="GBG05429.1"/>
    </source>
</evidence>
<dbReference type="Gene3D" id="3.40.50.1000">
    <property type="entry name" value="HAD superfamily/HAD-like"/>
    <property type="match status" value="1"/>
</dbReference>
<comment type="catalytic activity">
    <reaction evidence="17">
        <text>Mg(2+)(out) + ATP + H2O = Mg(2+)(in) + ADP + phosphate + H(+)</text>
        <dbReference type="Rhea" id="RHEA:10260"/>
        <dbReference type="ChEBI" id="CHEBI:15377"/>
        <dbReference type="ChEBI" id="CHEBI:15378"/>
        <dbReference type="ChEBI" id="CHEBI:18420"/>
        <dbReference type="ChEBI" id="CHEBI:30616"/>
        <dbReference type="ChEBI" id="CHEBI:43474"/>
        <dbReference type="ChEBI" id="CHEBI:456216"/>
        <dbReference type="EC" id="7.2.2.14"/>
    </reaction>
</comment>
<evidence type="ECO:0000256" key="5">
    <source>
        <dbReference type="ARBA" id="ARBA00013555"/>
    </source>
</evidence>
<comment type="caution">
    <text evidence="20">The sequence shown here is derived from an EMBL/GenBank/DDBJ whole genome shotgun (WGS) entry which is preliminary data.</text>
</comment>
<dbReference type="SUPFAM" id="SSF81665">
    <property type="entry name" value="Calcium ATPase, transmembrane domain M"/>
    <property type="match status" value="1"/>
</dbReference>
<evidence type="ECO:0000256" key="4">
    <source>
        <dbReference type="ARBA" id="ARBA00012786"/>
    </source>
</evidence>
<evidence type="ECO:0000256" key="17">
    <source>
        <dbReference type="ARBA" id="ARBA00047295"/>
    </source>
</evidence>
<comment type="function">
    <text evidence="1">Mediates magnesium influx to the cytosol.</text>
</comment>
<dbReference type="PROSITE" id="PS00154">
    <property type="entry name" value="ATPASE_E1_E2"/>
    <property type="match status" value="1"/>
</dbReference>
<keyword evidence="12" id="KW-0460">Magnesium</keyword>
<evidence type="ECO:0000256" key="6">
    <source>
        <dbReference type="ARBA" id="ARBA00022475"/>
    </source>
</evidence>
<evidence type="ECO:0000256" key="2">
    <source>
        <dbReference type="ARBA" id="ARBA00004429"/>
    </source>
</evidence>
<keyword evidence="11" id="KW-0067">ATP-binding</keyword>
<evidence type="ECO:0000256" key="9">
    <source>
        <dbReference type="ARBA" id="ARBA00022692"/>
    </source>
</evidence>
<evidence type="ECO:0000256" key="7">
    <source>
        <dbReference type="ARBA" id="ARBA00022519"/>
    </source>
</evidence>
<dbReference type="InterPro" id="IPR008250">
    <property type="entry name" value="ATPase_P-typ_transduc_dom_A_sf"/>
</dbReference>
<dbReference type="Gene3D" id="3.40.1110.10">
    <property type="entry name" value="Calcium-transporting ATPase, cytoplasmic domain N"/>
    <property type="match status" value="1"/>
</dbReference>
<feature type="transmembrane region" description="Helical" evidence="18">
    <location>
        <begin position="68"/>
        <end position="91"/>
    </location>
</feature>
<dbReference type="NCBIfam" id="TIGR01524">
    <property type="entry name" value="ATPase-IIIB_Mg"/>
    <property type="match status" value="1"/>
</dbReference>
<evidence type="ECO:0000256" key="3">
    <source>
        <dbReference type="ARBA" id="ARBA00008746"/>
    </source>
</evidence>
<dbReference type="InterPro" id="IPR006068">
    <property type="entry name" value="ATPase_P-typ_cation-transptr_C"/>
</dbReference>
<feature type="transmembrane region" description="Helical" evidence="18">
    <location>
        <begin position="103"/>
        <end position="122"/>
    </location>
</feature>
<feature type="transmembrane region" description="Helical" evidence="18">
    <location>
        <begin position="298"/>
        <end position="323"/>
    </location>
</feature>
<sequence length="895" mass="99434">MLKITNPSKKMMSNIKLVRQIAQEDKFATLQRLHTSINGLYSADARQRLEKFGPNEVAKKPTNTRIQFLIQSFLTPFTIVLLILATISFFSEYLFVPASQKDLSTTIIMLIMVLISGVTGYIQNIKTNNAVEDLLNIVSVTTNIRRNGENIELPTKDVVIGDIINLSAGDMVPADMRLLKTKDLFCSASSLNGESEPTEKIANARPKSDELKNYLDYPNIAYEGTTIVSGSGIGVVFATGEKTVFGKIAQNISKNKIKETSFDLGIRDISKMLLIMTAIIAPTVFIIDWLTKGNWLDALLFGIATAVGLTPEMLPVIVTSNLVTGSVEMSKQGTIVRTMSSIQNFGSADILCTDKTGTLTQNKVMLERHYDLDLQEQPDILKYAYLNAYFQTGMKNLIDRSIINAANNELDVNDINHDYSKVDEIPFDFKRRRVSVVVANAENEHVLVTKGAAEEMLACSTKIEVNNKVEPLTDERRTKIMSEINHMSADGMRIILLGYKRDPAAVGAFSPEDENNLILTGFLAFLDPPKESAKETIQTLNKDGINVKILTGDTAIVTRKIAVDVGINADVVYSGKDFVDKSEAEKQAMVEECNIFVKLSPQDKADIIDLLKKNDHTVAYMGDGINDASAMKAADVSVSVDTAVDIAKKSADIILLEKDLAILEKGVTIGRRVFGNTMKYIEITLSSNFGNILSILLASIFLPFLPMSPMQLLILELIYSLSCLSIPFDTMNEHYLQVPRKWSTKKLPKFMLYFGPVSSIFDVITFGLLFFWICPQIVGNSWFTATSSQRALFITIFAAGWFVESLWTQEILIQVLRDPRIPFIQQHSSPAVAWATLGAGVIGTLLPFITPIAKIMKFGPLPLYYLGLVVILLILYIALTTIVKYWYLKKEKFLI</sequence>
<dbReference type="GO" id="GO:0005524">
    <property type="term" value="F:ATP binding"/>
    <property type="evidence" value="ECO:0007669"/>
    <property type="project" value="UniProtKB-KW"/>
</dbReference>
<keyword evidence="14 18" id="KW-1133">Transmembrane helix</keyword>
<feature type="transmembrane region" description="Helical" evidence="18">
    <location>
        <begin position="792"/>
        <end position="812"/>
    </location>
</feature>
<feature type="domain" description="Cation-transporting P-type ATPase N-terminal" evidence="19">
    <location>
        <begin position="20"/>
        <end position="93"/>
    </location>
</feature>
<evidence type="ECO:0000256" key="15">
    <source>
        <dbReference type="ARBA" id="ARBA00023136"/>
    </source>
</evidence>
<dbReference type="InterPro" id="IPR036412">
    <property type="entry name" value="HAD-like_sf"/>
</dbReference>
<dbReference type="SUPFAM" id="SSF81653">
    <property type="entry name" value="Calcium ATPase, transduction domain A"/>
    <property type="match status" value="1"/>
</dbReference>
<evidence type="ECO:0000256" key="12">
    <source>
        <dbReference type="ARBA" id="ARBA00022842"/>
    </source>
</evidence>
<feature type="transmembrane region" description="Helical" evidence="18">
    <location>
        <begin position="750"/>
        <end position="772"/>
    </location>
</feature>
<evidence type="ECO:0000256" key="14">
    <source>
        <dbReference type="ARBA" id="ARBA00022989"/>
    </source>
</evidence>
<evidence type="ECO:0000256" key="8">
    <source>
        <dbReference type="ARBA" id="ARBA00022553"/>
    </source>
</evidence>
<keyword evidence="13" id="KW-1278">Translocase</keyword>
<evidence type="ECO:0000256" key="13">
    <source>
        <dbReference type="ARBA" id="ARBA00022967"/>
    </source>
</evidence>
<keyword evidence="21" id="KW-1185">Reference proteome</keyword>
<dbReference type="GO" id="GO:0016887">
    <property type="term" value="F:ATP hydrolysis activity"/>
    <property type="evidence" value="ECO:0007669"/>
    <property type="project" value="InterPro"/>
</dbReference>
<evidence type="ECO:0000256" key="18">
    <source>
        <dbReference type="SAM" id="Phobius"/>
    </source>
</evidence>
<keyword evidence="9 18" id="KW-0812">Transmembrane</keyword>
<dbReference type="Pfam" id="PF13246">
    <property type="entry name" value="Cation_ATPase"/>
    <property type="match status" value="1"/>
</dbReference>
<reference evidence="21" key="1">
    <citation type="submission" date="2018-03" db="EMBL/GenBank/DDBJ databases">
        <title>New taxa in the Lactobacillus gasseri group.</title>
        <authorList>
            <person name="Tanizawa Y."/>
            <person name="Tohno M."/>
            <person name="Endo A."/>
            <person name="Arita M."/>
        </authorList>
    </citation>
    <scope>NUCLEOTIDE SEQUENCE [LARGE SCALE GENOMIC DNA]</scope>
    <source>
        <strain evidence="21">DSM 24759</strain>
    </source>
</reference>
<dbReference type="EMBL" id="BFBY01000013">
    <property type="protein sequence ID" value="GBG05429.1"/>
    <property type="molecule type" value="Genomic_DNA"/>
</dbReference>
<dbReference type="SMART" id="SM00831">
    <property type="entry name" value="Cation_ATPase_N"/>
    <property type="match status" value="1"/>
</dbReference>
<dbReference type="AlphaFoldDB" id="A0A2Z6TUM3"/>
<feature type="transmembrane region" description="Helical" evidence="18">
    <location>
        <begin position="680"/>
        <end position="704"/>
    </location>
</feature>
<proteinExistence type="inferred from homology"/>
<evidence type="ECO:0000256" key="16">
    <source>
        <dbReference type="ARBA" id="ARBA00029806"/>
    </source>
</evidence>
<dbReference type="Proteomes" id="UP000257317">
    <property type="component" value="Unassembled WGS sequence"/>
</dbReference>
<dbReference type="InterPro" id="IPR006415">
    <property type="entry name" value="P-type_ATPase_IIIB"/>
</dbReference>
<feature type="transmembrane region" description="Helical" evidence="18">
    <location>
        <begin position="864"/>
        <end position="887"/>
    </location>
</feature>
<organism evidence="20 21">
    <name type="scientific">Lactobacillus rodentium</name>
    <dbReference type="NCBI Taxonomy" id="947835"/>
    <lineage>
        <taxon>Bacteria</taxon>
        <taxon>Bacillati</taxon>
        <taxon>Bacillota</taxon>
        <taxon>Bacilli</taxon>
        <taxon>Lactobacillales</taxon>
        <taxon>Lactobacillaceae</taxon>
        <taxon>Lactobacillus</taxon>
    </lineage>
</organism>
<dbReference type="GO" id="GO:0015444">
    <property type="term" value="F:P-type magnesium transporter activity"/>
    <property type="evidence" value="ECO:0007669"/>
    <property type="project" value="UniProtKB-EC"/>
</dbReference>
<dbReference type="SFLD" id="SFLDF00027">
    <property type="entry name" value="p-type_atpase"/>
    <property type="match status" value="1"/>
</dbReference>
<keyword evidence="6" id="KW-1003">Cell membrane</keyword>
<dbReference type="SFLD" id="SFLDS00003">
    <property type="entry name" value="Haloacid_Dehalogenase"/>
    <property type="match status" value="1"/>
</dbReference>
<evidence type="ECO:0000256" key="11">
    <source>
        <dbReference type="ARBA" id="ARBA00022840"/>
    </source>
</evidence>
<dbReference type="Pfam" id="PF00689">
    <property type="entry name" value="Cation_ATPase_C"/>
    <property type="match status" value="1"/>
</dbReference>
<dbReference type="InterPro" id="IPR001757">
    <property type="entry name" value="P_typ_ATPase"/>
</dbReference>
<dbReference type="CDD" id="cd02077">
    <property type="entry name" value="P-type_ATPase_Mg"/>
    <property type="match status" value="1"/>
</dbReference>
<evidence type="ECO:0000256" key="10">
    <source>
        <dbReference type="ARBA" id="ARBA00022741"/>
    </source>
</evidence>
<dbReference type="RefSeq" id="WP_117118755.1">
    <property type="nucleotide sequence ID" value="NZ_BFBY01000013.1"/>
</dbReference>
<dbReference type="Pfam" id="PF00690">
    <property type="entry name" value="Cation_ATPase_N"/>
    <property type="match status" value="1"/>
</dbReference>
<gene>
    <name evidence="20" type="primary">mgtA</name>
    <name evidence="20" type="ORF">LrDSM24759_13430</name>
</gene>
<dbReference type="NCBIfam" id="TIGR01494">
    <property type="entry name" value="ATPase_P-type"/>
    <property type="match status" value="1"/>
</dbReference>
<dbReference type="PRINTS" id="PR01836">
    <property type="entry name" value="MGATPASE"/>
</dbReference>
<keyword evidence="8" id="KW-0597">Phosphoprotein</keyword>
<evidence type="ECO:0000256" key="1">
    <source>
        <dbReference type="ARBA" id="ARBA00003954"/>
    </source>
</evidence>
<accession>A0A2Z6TUM3</accession>
<dbReference type="InterPro" id="IPR004014">
    <property type="entry name" value="ATPase_P-typ_cation-transptr_N"/>
</dbReference>
<dbReference type="PANTHER" id="PTHR42861">
    <property type="entry name" value="CALCIUM-TRANSPORTING ATPASE"/>
    <property type="match status" value="1"/>
</dbReference>
<keyword evidence="10" id="KW-0547">Nucleotide-binding</keyword>
<dbReference type="OrthoDB" id="9760364at2"/>
<name>A0A2Z6TUM3_9LACO</name>
<comment type="similarity">
    <text evidence="3">Belongs to the cation transport ATPase (P-type) (TC 3.A.3) family. Type IIIB subfamily.</text>
</comment>
<evidence type="ECO:0000313" key="21">
    <source>
        <dbReference type="Proteomes" id="UP000257317"/>
    </source>
</evidence>
<evidence type="ECO:0000259" key="19">
    <source>
        <dbReference type="SMART" id="SM00831"/>
    </source>
</evidence>
<keyword evidence="7" id="KW-0997">Cell inner membrane</keyword>
<protein>
    <recommendedName>
        <fullName evidence="5">Magnesium-transporting ATPase, P-type 1</fullName>
        <ecNumber evidence="4">7.2.2.14</ecNumber>
    </recommendedName>
    <alternativeName>
        <fullName evidence="16">Mg(2+) transport ATPase, P-type 1</fullName>
    </alternativeName>
</protein>
<dbReference type="Pfam" id="PF00122">
    <property type="entry name" value="E1-E2_ATPase"/>
    <property type="match status" value="1"/>
</dbReference>
<comment type="subcellular location">
    <subcellularLocation>
        <location evidence="2">Cell inner membrane</location>
        <topology evidence="2">Multi-pass membrane protein</topology>
    </subcellularLocation>
</comment>
<dbReference type="Gene3D" id="1.20.1110.10">
    <property type="entry name" value="Calcium-transporting ATPase, transmembrane domain"/>
    <property type="match status" value="1"/>
</dbReference>
<feature type="transmembrane region" description="Helical" evidence="18">
    <location>
        <begin position="272"/>
        <end position="292"/>
    </location>
</feature>
<dbReference type="InterPro" id="IPR059000">
    <property type="entry name" value="ATPase_P-type_domA"/>
</dbReference>